<evidence type="ECO:0000256" key="5">
    <source>
        <dbReference type="PROSITE-ProRule" id="PRU00076"/>
    </source>
</evidence>
<dbReference type="Pfam" id="PF00090">
    <property type="entry name" value="TSP_1"/>
    <property type="match status" value="1"/>
</dbReference>
<dbReference type="InterPro" id="IPR036383">
    <property type="entry name" value="TSP1_rpt_sf"/>
</dbReference>
<feature type="compositionally biased region" description="Basic and acidic residues" evidence="6">
    <location>
        <begin position="1571"/>
        <end position="1585"/>
    </location>
</feature>
<evidence type="ECO:0000256" key="6">
    <source>
        <dbReference type="SAM" id="MobiDB-lite"/>
    </source>
</evidence>
<comment type="caution">
    <text evidence="9">The sequence shown here is derived from an EMBL/GenBank/DDBJ whole genome shotgun (WGS) entry which is preliminary data.</text>
</comment>
<evidence type="ECO:0000256" key="3">
    <source>
        <dbReference type="ARBA" id="ARBA00022729"/>
    </source>
</evidence>
<dbReference type="Pfam" id="PF19030">
    <property type="entry name" value="TSP1_ADAMTS"/>
    <property type="match status" value="2"/>
</dbReference>
<keyword evidence="4" id="KW-0677">Repeat</keyword>
<feature type="disulfide bond" evidence="5">
    <location>
        <begin position="838"/>
        <end position="847"/>
    </location>
</feature>
<dbReference type="Proteomes" id="UP000239899">
    <property type="component" value="Unassembled WGS sequence"/>
</dbReference>
<feature type="region of interest" description="Disordered" evidence="6">
    <location>
        <begin position="1566"/>
        <end position="1659"/>
    </location>
</feature>
<feature type="compositionally biased region" description="Polar residues" evidence="6">
    <location>
        <begin position="313"/>
        <end position="323"/>
    </location>
</feature>
<feature type="compositionally biased region" description="Low complexity" evidence="6">
    <location>
        <begin position="1648"/>
        <end position="1659"/>
    </location>
</feature>
<feature type="compositionally biased region" description="Basic and acidic residues" evidence="6">
    <location>
        <begin position="1688"/>
        <end position="1697"/>
    </location>
</feature>
<evidence type="ECO:0000256" key="2">
    <source>
        <dbReference type="ARBA" id="ARBA00022525"/>
    </source>
</evidence>
<dbReference type="SMART" id="SM00209">
    <property type="entry name" value="TSP1"/>
    <property type="match status" value="3"/>
</dbReference>
<dbReference type="STRING" id="3076.A0A2P6U045"/>
<keyword evidence="10" id="KW-1185">Reference proteome</keyword>
<feature type="domain" description="EGF-like" evidence="8">
    <location>
        <begin position="816"/>
        <end position="848"/>
    </location>
</feature>
<protein>
    <submittedName>
        <fullName evidence="9">A disintegrin and metallo ase with thrombospondin motifs 9 isoform X1</fullName>
    </submittedName>
</protein>
<dbReference type="InterPro" id="IPR002049">
    <property type="entry name" value="LE_dom"/>
</dbReference>
<comment type="subcellular location">
    <subcellularLocation>
        <location evidence="1">Secreted</location>
    </subcellularLocation>
</comment>
<feature type="region of interest" description="Disordered" evidence="6">
    <location>
        <begin position="1116"/>
        <end position="1162"/>
    </location>
</feature>
<dbReference type="GO" id="GO:0004222">
    <property type="term" value="F:metalloendopeptidase activity"/>
    <property type="evidence" value="ECO:0007669"/>
    <property type="project" value="TreeGrafter"/>
</dbReference>
<feature type="compositionally biased region" description="Low complexity" evidence="6">
    <location>
        <begin position="989"/>
        <end position="1011"/>
    </location>
</feature>
<feature type="compositionally biased region" description="Polar residues" evidence="6">
    <location>
        <begin position="1039"/>
        <end position="1079"/>
    </location>
</feature>
<dbReference type="GO" id="GO:0007229">
    <property type="term" value="P:integrin-mediated signaling pathway"/>
    <property type="evidence" value="ECO:0007669"/>
    <property type="project" value="UniProtKB-KW"/>
</dbReference>
<feature type="chain" id="PRO_5015170441" evidence="7">
    <location>
        <begin position="23"/>
        <end position="1793"/>
    </location>
</feature>
<dbReference type="PRINTS" id="PR01217">
    <property type="entry name" value="PRICHEXTENSN"/>
</dbReference>
<keyword evidence="2" id="KW-0964">Secreted</keyword>
<dbReference type="SUPFAM" id="SSF82895">
    <property type="entry name" value="TSP-1 type 1 repeat"/>
    <property type="match status" value="3"/>
</dbReference>
<organism evidence="9 10">
    <name type="scientific">Chlorella sorokiniana</name>
    <name type="common">Freshwater green alga</name>
    <dbReference type="NCBI Taxonomy" id="3076"/>
    <lineage>
        <taxon>Eukaryota</taxon>
        <taxon>Viridiplantae</taxon>
        <taxon>Chlorophyta</taxon>
        <taxon>core chlorophytes</taxon>
        <taxon>Trebouxiophyceae</taxon>
        <taxon>Chlorellales</taxon>
        <taxon>Chlorellaceae</taxon>
        <taxon>Chlorella clade</taxon>
        <taxon>Chlorella</taxon>
    </lineage>
</organism>
<name>A0A2P6U045_CHLSO</name>
<dbReference type="PANTHER" id="PTHR13723">
    <property type="entry name" value="ADAMTS A DISINTEGRIN AND METALLOPROTEASE WITH THROMBOSPONDIN MOTIFS PROTEASE"/>
    <property type="match status" value="1"/>
</dbReference>
<dbReference type="GO" id="GO:0031012">
    <property type="term" value="C:extracellular matrix"/>
    <property type="evidence" value="ECO:0007669"/>
    <property type="project" value="TreeGrafter"/>
</dbReference>
<feature type="region of interest" description="Disordered" evidence="6">
    <location>
        <begin position="1687"/>
        <end position="1793"/>
    </location>
</feature>
<feature type="region of interest" description="Disordered" evidence="6">
    <location>
        <begin position="1387"/>
        <end position="1410"/>
    </location>
</feature>
<feature type="compositionally biased region" description="Low complexity" evidence="6">
    <location>
        <begin position="1755"/>
        <end position="1768"/>
    </location>
</feature>
<dbReference type="InterPro" id="IPR000742">
    <property type="entry name" value="EGF"/>
</dbReference>
<dbReference type="OrthoDB" id="514862at2759"/>
<reference evidence="9 10" key="1">
    <citation type="journal article" date="2018" name="Plant J.">
        <title>Genome sequences of Chlorella sorokiniana UTEX 1602 and Micractinium conductrix SAG 241.80: implications to maltose excretion by a green alga.</title>
        <authorList>
            <person name="Arriola M.B."/>
            <person name="Velmurugan N."/>
            <person name="Zhang Y."/>
            <person name="Plunkett M.H."/>
            <person name="Hondzo H."/>
            <person name="Barney B.M."/>
        </authorList>
    </citation>
    <scope>NUCLEOTIDE SEQUENCE [LARGE SCALE GENOMIC DNA]</scope>
    <source>
        <strain evidence="10">UTEX 1602</strain>
    </source>
</reference>
<dbReference type="Gene3D" id="2.20.100.10">
    <property type="entry name" value="Thrombospondin type-1 (TSP1) repeat"/>
    <property type="match status" value="3"/>
</dbReference>
<evidence type="ECO:0000256" key="7">
    <source>
        <dbReference type="SAM" id="SignalP"/>
    </source>
</evidence>
<dbReference type="FunFam" id="2.20.100.10:FF:000005">
    <property type="entry name" value="ADAM metallopeptidase with thrombospondin type 1 motif 9"/>
    <property type="match status" value="1"/>
</dbReference>
<dbReference type="PROSITE" id="PS00022">
    <property type="entry name" value="EGF_1"/>
    <property type="match status" value="1"/>
</dbReference>
<dbReference type="EMBL" id="LHPG02000003">
    <property type="protein sequence ID" value="PRW59687.1"/>
    <property type="molecule type" value="Genomic_DNA"/>
</dbReference>
<dbReference type="InterPro" id="IPR000884">
    <property type="entry name" value="TSP1_rpt"/>
</dbReference>
<proteinExistence type="predicted"/>
<feature type="signal peptide" evidence="7">
    <location>
        <begin position="1"/>
        <end position="22"/>
    </location>
</feature>
<gene>
    <name evidence="9" type="ORF">C2E21_1919</name>
</gene>
<evidence type="ECO:0000256" key="4">
    <source>
        <dbReference type="ARBA" id="ARBA00022737"/>
    </source>
</evidence>
<keyword evidence="3 7" id="KW-0732">Signal</keyword>
<dbReference type="PROSITE" id="PS50026">
    <property type="entry name" value="EGF_3"/>
    <property type="match status" value="1"/>
</dbReference>
<feature type="compositionally biased region" description="Pro residues" evidence="6">
    <location>
        <begin position="249"/>
        <end position="305"/>
    </location>
</feature>
<feature type="region of interest" description="Disordered" evidence="6">
    <location>
        <begin position="1506"/>
        <end position="1531"/>
    </location>
</feature>
<dbReference type="PROSITE" id="PS50092">
    <property type="entry name" value="TSP1"/>
    <property type="match status" value="3"/>
</dbReference>
<dbReference type="PROSITE" id="PS01248">
    <property type="entry name" value="EGF_LAM_1"/>
    <property type="match status" value="1"/>
</dbReference>
<evidence type="ECO:0000259" key="8">
    <source>
        <dbReference type="PROSITE" id="PS50026"/>
    </source>
</evidence>
<dbReference type="PANTHER" id="PTHR13723:SF281">
    <property type="entry name" value="PAPILIN"/>
    <property type="match status" value="1"/>
</dbReference>
<feature type="compositionally biased region" description="Low complexity" evidence="6">
    <location>
        <begin position="1132"/>
        <end position="1147"/>
    </location>
</feature>
<dbReference type="InterPro" id="IPR050439">
    <property type="entry name" value="ADAMTS_ADAMTS-like"/>
</dbReference>
<dbReference type="PROSITE" id="PS51257">
    <property type="entry name" value="PROKAR_LIPOPROTEIN"/>
    <property type="match status" value="1"/>
</dbReference>
<comment type="caution">
    <text evidence="5">Lacks conserved residue(s) required for the propagation of feature annotation.</text>
</comment>
<dbReference type="GO" id="GO:0005576">
    <property type="term" value="C:extracellular region"/>
    <property type="evidence" value="ECO:0007669"/>
    <property type="project" value="UniProtKB-SubCell"/>
</dbReference>
<feature type="region of interest" description="Disordered" evidence="6">
    <location>
        <begin position="974"/>
        <end position="1013"/>
    </location>
</feature>
<evidence type="ECO:0000313" key="9">
    <source>
        <dbReference type="EMBL" id="PRW59687.1"/>
    </source>
</evidence>
<accession>A0A2P6U045</accession>
<evidence type="ECO:0000313" key="10">
    <source>
        <dbReference type="Proteomes" id="UP000239899"/>
    </source>
</evidence>
<dbReference type="GO" id="GO:0006508">
    <property type="term" value="P:proteolysis"/>
    <property type="evidence" value="ECO:0007669"/>
    <property type="project" value="TreeGrafter"/>
</dbReference>
<dbReference type="GO" id="GO:0030198">
    <property type="term" value="P:extracellular matrix organization"/>
    <property type="evidence" value="ECO:0007669"/>
    <property type="project" value="TreeGrafter"/>
</dbReference>
<keyword evidence="5" id="KW-0245">EGF-like domain</keyword>
<keyword evidence="5" id="KW-1015">Disulfide bond</keyword>
<feature type="compositionally biased region" description="Basic and acidic residues" evidence="6">
    <location>
        <begin position="1400"/>
        <end position="1409"/>
    </location>
</feature>
<evidence type="ECO:0000256" key="1">
    <source>
        <dbReference type="ARBA" id="ARBA00004613"/>
    </source>
</evidence>
<feature type="region of interest" description="Disordered" evidence="6">
    <location>
        <begin position="1035"/>
        <end position="1081"/>
    </location>
</feature>
<feature type="region of interest" description="Disordered" evidence="6">
    <location>
        <begin position="245"/>
        <end position="330"/>
    </location>
</feature>
<sequence>MRGPRLPALLLALAALLACAGAQQPLKCAFVGTQPRYASLRTTVTTLNVAPGQGAFFLSDALIRLLTRQLGLATCQVVLSQGEACSAALAAAPCPDPLWLCGSQLTVSNSVYQAARAGMCANASAAAETLSVCQTLRQYPTISQLAAAGACEPACFARLTQPTNDTAGGGNATLAPPPPPPAAGGCWTFQLQVDAASEAAATDVSLDLHNATTAGALLDGLGSFGAPGATIRFVVGDSDISTSVGFGYFPPPSPPPPPPPSPPPPSPPPPPPSPPPPSPPPPSPSPPPPSPPPPSPPPPSPPPPLLEVLPQPGNATNDPNLGAQSMEPDASLVYGPWSDCSASCGDGWQTRTATCLAADGSLLALQQCPAAADAVTSRACKGPSCTAPYWLYSAWSPCNATCGGGSAERNATCEAPKGKDCDSVEQQPLEQECNTAACAVFAWQAGEWSSCSAECGGGNQTRYVACVDIAGVVTDDQLCAAAARPADSRRCALQPCDFCSANDCLGKGTCSDGACVCDASMNVTGPFCQVPTGCGSGVVDKQLACCASGIVDASGACCPAGASLDASGACCAGGKVDACGVCGGKAKFVDTAGACCATLLDADGQCCASGAVDECGVCNGLGTSCAIEITLQLSVSPELVFGDAVQESALNAFLGNLSEALLLPEGALTLDSLQETAPSTSDLAISEAQGQERSLRLARLLLAAGNAAQQPGNAAQEEDQAAAAAAKQQGSPMYLTASVTLSPEAAAETGGQFSAAWMSAALGQVVAEQPADSPVQLGTNNQITRAAVCGNGICEVGERTVEGTVDGSCPQDCSFETKACPESCGAGTCQPATGSCACFVGYTGDTCEGCTAGFTMVNGTCSADVVALGFVSPAVPTDEAGTQADASNNVEAASDGGGPNVGAIVGPIVAAVVAIAAAAAFVIHRRRSRAFRNFGTPSNSDGADGGRDLESQYTTAQGEVGTGSETRSLREKYGSMSSLGTGGAPTPPTQSAAPSGAPSAAPSAGTVSSGGHRLMQASQEALALRSSQQAFRGLAAGASQLSRGDSQLHSSSSMGGPARTRSTAGGPNPLRQSLTASTGCNGGGSTLSGSALVASAAAGATFASATPVLGDAHQTLKSVSSSGRGGSRPDSAAHSSSNNSGTSSGHSGQAQPAASALDSSHLMAESPAMVEAASMAVHPFMSPHPSMPVSPAQVAGGAPSMAHLAGVMMQSYTSSPLDPQARLFYNPAFNDESIPRMSDSKSVLSSSHVPKPGYFRRLPSSALVSAEPSSLQPPTASASEEQPASASAVVMAAAVVAEMVPAGSRRLQAVNHSMEESLDTQARRDKLDRLRAAVEALEADAVQGAGGKRVAGPGELQSPSGSQPLVLVPAAMRISVDSVTWAGKEEQEVSPLALSQTEGQQRKVLDRRPSVPRLPLGRLLSGDQGAQLPPVAVAAEEAATAAAEVQSRPAVPRLALSKLNPLAAGPSGAFSQAAAGSGLNRDGSGSGRWRPTAQVSRIPAANFSTLDANAHRSPTKLPSGALPADPLDDLDAMLDSATPQRQQSAREALASGLSKLLNPLLGSARGLGSARRAEDWGRQLSERGRGTPRSWAEDSGMQRTKAGVSLQRSKDELEEESPPIESRLQQRGGGGGSGSAQGPFLSPGDSEAPSSALTSGTATSLASRSALLSSSPRGQLLKQLADEATAAQRERAAREARAAATAQPTYSEVMGRVDDALRSAGTSPVKGGRYGASGAYSPSKLPRAASGAAAGGYRSGSSSPSKIPRGPSQRNSSADENANGGAGLSARISAYWQ</sequence>